<organism evidence="2 3">
    <name type="scientific">Ophiobolus disseminans</name>
    <dbReference type="NCBI Taxonomy" id="1469910"/>
    <lineage>
        <taxon>Eukaryota</taxon>
        <taxon>Fungi</taxon>
        <taxon>Dikarya</taxon>
        <taxon>Ascomycota</taxon>
        <taxon>Pezizomycotina</taxon>
        <taxon>Dothideomycetes</taxon>
        <taxon>Pleosporomycetidae</taxon>
        <taxon>Pleosporales</taxon>
        <taxon>Pleosporineae</taxon>
        <taxon>Phaeosphaeriaceae</taxon>
        <taxon>Ophiobolus</taxon>
    </lineage>
</organism>
<evidence type="ECO:0000256" key="1">
    <source>
        <dbReference type="SAM" id="MobiDB-lite"/>
    </source>
</evidence>
<reference evidence="2" key="1">
    <citation type="journal article" date="2020" name="Stud. Mycol.">
        <title>101 Dothideomycetes genomes: a test case for predicting lifestyles and emergence of pathogens.</title>
        <authorList>
            <person name="Haridas S."/>
            <person name="Albert R."/>
            <person name="Binder M."/>
            <person name="Bloem J."/>
            <person name="Labutti K."/>
            <person name="Salamov A."/>
            <person name="Andreopoulos B."/>
            <person name="Baker S."/>
            <person name="Barry K."/>
            <person name="Bills G."/>
            <person name="Bluhm B."/>
            <person name="Cannon C."/>
            <person name="Castanera R."/>
            <person name="Culley D."/>
            <person name="Daum C."/>
            <person name="Ezra D."/>
            <person name="Gonzalez J."/>
            <person name="Henrissat B."/>
            <person name="Kuo A."/>
            <person name="Liang C."/>
            <person name="Lipzen A."/>
            <person name="Lutzoni F."/>
            <person name="Magnuson J."/>
            <person name="Mondo S."/>
            <person name="Nolan M."/>
            <person name="Ohm R."/>
            <person name="Pangilinan J."/>
            <person name="Park H.-J."/>
            <person name="Ramirez L."/>
            <person name="Alfaro M."/>
            <person name="Sun H."/>
            <person name="Tritt A."/>
            <person name="Yoshinaga Y."/>
            <person name="Zwiers L.-H."/>
            <person name="Turgeon B."/>
            <person name="Goodwin S."/>
            <person name="Spatafora J."/>
            <person name="Crous P."/>
            <person name="Grigoriev I."/>
        </authorList>
    </citation>
    <scope>NUCLEOTIDE SEQUENCE</scope>
    <source>
        <strain evidence="2">CBS 113818</strain>
    </source>
</reference>
<keyword evidence="3" id="KW-1185">Reference proteome</keyword>
<protein>
    <submittedName>
        <fullName evidence="2">Uncharacterized protein</fullName>
    </submittedName>
</protein>
<dbReference type="Proteomes" id="UP000799424">
    <property type="component" value="Unassembled WGS sequence"/>
</dbReference>
<dbReference type="AlphaFoldDB" id="A0A6A7AKQ1"/>
<feature type="compositionally biased region" description="Basic residues" evidence="1">
    <location>
        <begin position="299"/>
        <end position="312"/>
    </location>
</feature>
<sequence>MVYEHLVHASGAVDLLDHCDKSPFFAINPTYVPKDMARKVLELYYARTDFSWSIDNGDIDAALIRDVFDLGVSPCNYITDLCLITEFDGPKGYSEKQRMYEAYAQKYVELAGLVTAVLELVKRKDRLTIRTALRTRPPEAYAFEDEKLIVMIIELMRQPVYDLATTCRRRCITHCNIGGYEQEDLGSRDICDWFRLNKKVWEKERATQLDDFEGSKYYVPNIVFDYTSTSRSKFRRALMARWGVEQALSGFEYALRGHDSGPEIDDREYDEILLEHESDRHALNRYVGEMENRGERGGRGAKRARTSRRKLL</sequence>
<gene>
    <name evidence="2" type="ORF">CC86DRAFT_400186</name>
</gene>
<evidence type="ECO:0000313" key="3">
    <source>
        <dbReference type="Proteomes" id="UP000799424"/>
    </source>
</evidence>
<proteinExistence type="predicted"/>
<evidence type="ECO:0000313" key="2">
    <source>
        <dbReference type="EMBL" id="KAF2833564.1"/>
    </source>
</evidence>
<feature type="region of interest" description="Disordered" evidence="1">
    <location>
        <begin position="290"/>
        <end position="312"/>
    </location>
</feature>
<name>A0A6A7AKQ1_9PLEO</name>
<accession>A0A6A7AKQ1</accession>
<dbReference type="EMBL" id="MU006216">
    <property type="protein sequence ID" value="KAF2833564.1"/>
    <property type="molecule type" value="Genomic_DNA"/>
</dbReference>